<keyword evidence="7" id="KW-0067">ATP-binding</keyword>
<evidence type="ECO:0000256" key="9">
    <source>
        <dbReference type="ARBA" id="ARBA00022993"/>
    </source>
</evidence>
<evidence type="ECO:0000313" key="12">
    <source>
        <dbReference type="EMBL" id="SVA37735.1"/>
    </source>
</evidence>
<dbReference type="GO" id="GO:0005524">
    <property type="term" value="F:ATP binding"/>
    <property type="evidence" value="ECO:0007669"/>
    <property type="project" value="UniProtKB-KW"/>
</dbReference>
<evidence type="ECO:0000256" key="1">
    <source>
        <dbReference type="ARBA" id="ARBA00012392"/>
    </source>
</evidence>
<dbReference type="AlphaFoldDB" id="A0A381VBJ8"/>
<name>A0A381VBJ8_9ZZZZ</name>
<dbReference type="InterPro" id="IPR014729">
    <property type="entry name" value="Rossmann-like_a/b/a_fold"/>
</dbReference>
<evidence type="ECO:0000256" key="5">
    <source>
        <dbReference type="ARBA" id="ARBA00022695"/>
    </source>
</evidence>
<keyword evidence="4" id="KW-0808">Transferase</keyword>
<dbReference type="NCBIfam" id="TIGR01510">
    <property type="entry name" value="coaD_prev_kdtB"/>
    <property type="match status" value="1"/>
</dbReference>
<evidence type="ECO:0000256" key="10">
    <source>
        <dbReference type="ARBA" id="ARBA00029346"/>
    </source>
</evidence>
<evidence type="ECO:0000259" key="11">
    <source>
        <dbReference type="Pfam" id="PF01467"/>
    </source>
</evidence>
<keyword evidence="5" id="KW-0548">Nucleotidyltransferase</keyword>
<feature type="domain" description="Cytidyltransferase-like" evidence="11">
    <location>
        <begin position="1"/>
        <end position="90"/>
    </location>
</feature>
<dbReference type="GO" id="GO:0015937">
    <property type="term" value="P:coenzyme A biosynthetic process"/>
    <property type="evidence" value="ECO:0007669"/>
    <property type="project" value="UniProtKB-KW"/>
</dbReference>
<dbReference type="SUPFAM" id="SSF52374">
    <property type="entry name" value="Nucleotidylyl transferase"/>
    <property type="match status" value="1"/>
</dbReference>
<evidence type="ECO:0000256" key="3">
    <source>
        <dbReference type="ARBA" id="ARBA00022490"/>
    </source>
</evidence>
<dbReference type="PRINTS" id="PR01020">
    <property type="entry name" value="LPSBIOSNTHSS"/>
</dbReference>
<dbReference type="PANTHER" id="PTHR21342:SF1">
    <property type="entry name" value="PHOSPHOPANTETHEINE ADENYLYLTRANSFERASE"/>
    <property type="match status" value="1"/>
</dbReference>
<protein>
    <recommendedName>
        <fullName evidence="2">Phosphopantetheine adenylyltransferase</fullName>
        <ecNumber evidence="1">2.7.7.3</ecNumber>
    </recommendedName>
</protein>
<organism evidence="12">
    <name type="scientific">marine metagenome</name>
    <dbReference type="NCBI Taxonomy" id="408172"/>
    <lineage>
        <taxon>unclassified sequences</taxon>
        <taxon>metagenomes</taxon>
        <taxon>ecological metagenomes</taxon>
    </lineage>
</organism>
<dbReference type="Pfam" id="PF01467">
    <property type="entry name" value="CTP_transf_like"/>
    <property type="match status" value="1"/>
</dbReference>
<keyword evidence="8" id="KW-0460">Magnesium</keyword>
<keyword evidence="9" id="KW-0173">Coenzyme A biosynthesis</keyword>
<dbReference type="GO" id="GO:0004595">
    <property type="term" value="F:pantetheine-phosphate adenylyltransferase activity"/>
    <property type="evidence" value="ECO:0007669"/>
    <property type="project" value="UniProtKB-EC"/>
</dbReference>
<sequence>MFDTEERVALFEKSLDGITNIEVVPFTGLAPTVAREVGAEVILRGLRAGFDFEQEFEMALMWRNLAPDIDVVCMMSSLEHQFIYSSRIKEVARLGANIDNLVPSHIAEALKERI</sequence>
<dbReference type="EMBL" id="UINC01008382">
    <property type="protein sequence ID" value="SVA37735.1"/>
    <property type="molecule type" value="Genomic_DNA"/>
</dbReference>
<gene>
    <name evidence="12" type="ORF">METZ01_LOCUS90589</name>
</gene>
<evidence type="ECO:0000256" key="8">
    <source>
        <dbReference type="ARBA" id="ARBA00022842"/>
    </source>
</evidence>
<dbReference type="Gene3D" id="3.40.50.620">
    <property type="entry name" value="HUPs"/>
    <property type="match status" value="1"/>
</dbReference>
<dbReference type="InterPro" id="IPR004821">
    <property type="entry name" value="Cyt_trans-like"/>
</dbReference>
<evidence type="ECO:0000256" key="2">
    <source>
        <dbReference type="ARBA" id="ARBA00013868"/>
    </source>
</evidence>
<dbReference type="InterPro" id="IPR001980">
    <property type="entry name" value="PPAT"/>
</dbReference>
<evidence type="ECO:0000256" key="7">
    <source>
        <dbReference type="ARBA" id="ARBA00022840"/>
    </source>
</evidence>
<dbReference type="EC" id="2.7.7.3" evidence="1"/>
<reference evidence="12" key="1">
    <citation type="submission" date="2018-05" db="EMBL/GenBank/DDBJ databases">
        <authorList>
            <person name="Lanie J.A."/>
            <person name="Ng W.-L."/>
            <person name="Kazmierczak K.M."/>
            <person name="Andrzejewski T.M."/>
            <person name="Davidsen T.M."/>
            <person name="Wayne K.J."/>
            <person name="Tettelin H."/>
            <person name="Glass J.I."/>
            <person name="Rusch D."/>
            <person name="Podicherti R."/>
            <person name="Tsui H.-C.T."/>
            <person name="Winkler M.E."/>
        </authorList>
    </citation>
    <scope>NUCLEOTIDE SEQUENCE</scope>
</reference>
<keyword evidence="3" id="KW-0963">Cytoplasm</keyword>
<comment type="catalytic activity">
    <reaction evidence="10">
        <text>(R)-4'-phosphopantetheine + ATP + H(+) = 3'-dephospho-CoA + diphosphate</text>
        <dbReference type="Rhea" id="RHEA:19801"/>
        <dbReference type="ChEBI" id="CHEBI:15378"/>
        <dbReference type="ChEBI" id="CHEBI:30616"/>
        <dbReference type="ChEBI" id="CHEBI:33019"/>
        <dbReference type="ChEBI" id="CHEBI:57328"/>
        <dbReference type="ChEBI" id="CHEBI:61723"/>
        <dbReference type="EC" id="2.7.7.3"/>
    </reaction>
</comment>
<keyword evidence="6" id="KW-0547">Nucleotide-binding</keyword>
<accession>A0A381VBJ8</accession>
<dbReference type="PANTHER" id="PTHR21342">
    <property type="entry name" value="PHOSPHOPANTETHEINE ADENYLYLTRANSFERASE"/>
    <property type="match status" value="1"/>
</dbReference>
<evidence type="ECO:0000256" key="4">
    <source>
        <dbReference type="ARBA" id="ARBA00022679"/>
    </source>
</evidence>
<proteinExistence type="predicted"/>
<evidence type="ECO:0000256" key="6">
    <source>
        <dbReference type="ARBA" id="ARBA00022741"/>
    </source>
</evidence>